<dbReference type="EMBL" id="QGLE01000001">
    <property type="protein sequence ID" value="PWR25462.1"/>
    <property type="molecule type" value="Genomic_DNA"/>
</dbReference>
<sequence length="171" mass="19199">MRDKSFHSLAQAAETYYEELKRFVLRRTGSHQTAADIVQETWVKAATAAVALPDNPRAYLYRMAGNLIADRARDAGRIVAHDLDGLPEDLVCPDPGAERIVAARQELAILTDAVRDLPEKCRQVFLLYRADGLSMREIAARLDISEKTVEKHIARAMVDCRRKLRAAGREL</sequence>
<keyword evidence="2" id="KW-0805">Transcription regulation</keyword>
<dbReference type="GO" id="GO:0016987">
    <property type="term" value="F:sigma factor activity"/>
    <property type="evidence" value="ECO:0007669"/>
    <property type="project" value="UniProtKB-KW"/>
</dbReference>
<dbReference type="CDD" id="cd06171">
    <property type="entry name" value="Sigma70_r4"/>
    <property type="match status" value="1"/>
</dbReference>
<dbReference type="SUPFAM" id="SSF88659">
    <property type="entry name" value="Sigma3 and sigma4 domains of RNA polymerase sigma factors"/>
    <property type="match status" value="1"/>
</dbReference>
<dbReference type="PANTHER" id="PTHR43133">
    <property type="entry name" value="RNA POLYMERASE ECF-TYPE SIGMA FACTO"/>
    <property type="match status" value="1"/>
</dbReference>
<dbReference type="AlphaFoldDB" id="A0A317EFT2"/>
<dbReference type="OrthoDB" id="9794372at2"/>
<evidence type="ECO:0000256" key="2">
    <source>
        <dbReference type="ARBA" id="ARBA00023015"/>
    </source>
</evidence>
<protein>
    <submittedName>
        <fullName evidence="6">RNA polymerase sigma factor</fullName>
    </submittedName>
</protein>
<evidence type="ECO:0000256" key="4">
    <source>
        <dbReference type="ARBA" id="ARBA00023163"/>
    </source>
</evidence>
<organism evidence="6 7">
    <name type="scientific">Zavarzinia aquatilis</name>
    <dbReference type="NCBI Taxonomy" id="2211142"/>
    <lineage>
        <taxon>Bacteria</taxon>
        <taxon>Pseudomonadati</taxon>
        <taxon>Pseudomonadota</taxon>
        <taxon>Alphaproteobacteria</taxon>
        <taxon>Rhodospirillales</taxon>
        <taxon>Zavarziniaceae</taxon>
        <taxon>Zavarzinia</taxon>
    </lineage>
</organism>
<dbReference type="InterPro" id="IPR013249">
    <property type="entry name" value="RNA_pol_sigma70_r4_t2"/>
</dbReference>
<keyword evidence="7" id="KW-1185">Reference proteome</keyword>
<dbReference type="Pfam" id="PF08281">
    <property type="entry name" value="Sigma70_r4_2"/>
    <property type="match status" value="1"/>
</dbReference>
<dbReference type="InterPro" id="IPR013324">
    <property type="entry name" value="RNA_pol_sigma_r3/r4-like"/>
</dbReference>
<dbReference type="GO" id="GO:0006352">
    <property type="term" value="P:DNA-templated transcription initiation"/>
    <property type="evidence" value="ECO:0007669"/>
    <property type="project" value="InterPro"/>
</dbReference>
<dbReference type="SMART" id="SM00421">
    <property type="entry name" value="HTH_LUXR"/>
    <property type="match status" value="1"/>
</dbReference>
<dbReference type="InterPro" id="IPR000792">
    <property type="entry name" value="Tscrpt_reg_LuxR_C"/>
</dbReference>
<proteinExistence type="inferred from homology"/>
<evidence type="ECO:0000313" key="6">
    <source>
        <dbReference type="EMBL" id="PWR25462.1"/>
    </source>
</evidence>
<evidence type="ECO:0000256" key="3">
    <source>
        <dbReference type="ARBA" id="ARBA00023082"/>
    </source>
</evidence>
<dbReference type="Pfam" id="PF04542">
    <property type="entry name" value="Sigma70_r2"/>
    <property type="match status" value="1"/>
</dbReference>
<evidence type="ECO:0000259" key="5">
    <source>
        <dbReference type="SMART" id="SM00421"/>
    </source>
</evidence>
<dbReference type="InterPro" id="IPR036388">
    <property type="entry name" value="WH-like_DNA-bd_sf"/>
</dbReference>
<dbReference type="InterPro" id="IPR039425">
    <property type="entry name" value="RNA_pol_sigma-70-like"/>
</dbReference>
<dbReference type="Proteomes" id="UP000245461">
    <property type="component" value="Unassembled WGS sequence"/>
</dbReference>
<feature type="domain" description="HTH luxR-type" evidence="5">
    <location>
        <begin position="114"/>
        <end position="168"/>
    </location>
</feature>
<dbReference type="InterPro" id="IPR013325">
    <property type="entry name" value="RNA_pol_sigma_r2"/>
</dbReference>
<gene>
    <name evidence="6" type="ORF">DKG74_00315</name>
</gene>
<dbReference type="InterPro" id="IPR007627">
    <property type="entry name" value="RNA_pol_sigma70_r2"/>
</dbReference>
<comment type="caution">
    <text evidence="6">The sequence shown here is derived from an EMBL/GenBank/DDBJ whole genome shotgun (WGS) entry which is preliminary data.</text>
</comment>
<dbReference type="RefSeq" id="WP_109901477.1">
    <property type="nucleotide sequence ID" value="NZ_QGLE01000001.1"/>
</dbReference>
<dbReference type="Gene3D" id="1.10.10.10">
    <property type="entry name" value="Winged helix-like DNA-binding domain superfamily/Winged helix DNA-binding domain"/>
    <property type="match status" value="1"/>
</dbReference>
<dbReference type="NCBIfam" id="TIGR02937">
    <property type="entry name" value="sigma70-ECF"/>
    <property type="match status" value="1"/>
</dbReference>
<dbReference type="InterPro" id="IPR014284">
    <property type="entry name" value="RNA_pol_sigma-70_dom"/>
</dbReference>
<keyword evidence="4" id="KW-0804">Transcription</keyword>
<dbReference type="Gene3D" id="1.10.1740.10">
    <property type="match status" value="1"/>
</dbReference>
<dbReference type="SUPFAM" id="SSF88946">
    <property type="entry name" value="Sigma2 domain of RNA polymerase sigma factors"/>
    <property type="match status" value="1"/>
</dbReference>
<name>A0A317EFT2_9PROT</name>
<evidence type="ECO:0000256" key="1">
    <source>
        <dbReference type="ARBA" id="ARBA00010641"/>
    </source>
</evidence>
<keyword evidence="3" id="KW-0731">Sigma factor</keyword>
<reference evidence="6 7" key="1">
    <citation type="submission" date="2018-05" db="EMBL/GenBank/DDBJ databases">
        <title>Zavarzinia sp. HR-AS.</title>
        <authorList>
            <person name="Lee Y."/>
            <person name="Jeon C.O."/>
        </authorList>
    </citation>
    <scope>NUCLEOTIDE SEQUENCE [LARGE SCALE GENOMIC DNA]</scope>
    <source>
        <strain evidence="6 7">HR-AS</strain>
    </source>
</reference>
<dbReference type="GO" id="GO:0003677">
    <property type="term" value="F:DNA binding"/>
    <property type="evidence" value="ECO:0007669"/>
    <property type="project" value="InterPro"/>
</dbReference>
<accession>A0A317EFT2</accession>
<comment type="similarity">
    <text evidence="1">Belongs to the sigma-70 factor family. ECF subfamily.</text>
</comment>
<dbReference type="PANTHER" id="PTHR43133:SF63">
    <property type="entry name" value="RNA POLYMERASE SIGMA FACTOR FECI-RELATED"/>
    <property type="match status" value="1"/>
</dbReference>
<evidence type="ECO:0000313" key="7">
    <source>
        <dbReference type="Proteomes" id="UP000245461"/>
    </source>
</evidence>